<keyword evidence="2" id="KW-1185">Reference proteome</keyword>
<gene>
    <name evidence="1" type="ORF">FISHEDRAFT_43570</name>
</gene>
<accession>A0A0D7AC71</accession>
<dbReference type="InterPro" id="IPR040521">
    <property type="entry name" value="KDZ"/>
</dbReference>
<reference evidence="1 2" key="1">
    <citation type="journal article" date="2015" name="Fungal Genet. Biol.">
        <title>Evolution of novel wood decay mechanisms in Agaricales revealed by the genome sequences of Fistulina hepatica and Cylindrobasidium torrendii.</title>
        <authorList>
            <person name="Floudas D."/>
            <person name="Held B.W."/>
            <person name="Riley R."/>
            <person name="Nagy L.G."/>
            <person name="Koehler G."/>
            <person name="Ransdell A.S."/>
            <person name="Younus H."/>
            <person name="Chow J."/>
            <person name="Chiniquy J."/>
            <person name="Lipzen A."/>
            <person name="Tritt A."/>
            <person name="Sun H."/>
            <person name="Haridas S."/>
            <person name="LaButti K."/>
            <person name="Ohm R.A."/>
            <person name="Kues U."/>
            <person name="Blanchette R.A."/>
            <person name="Grigoriev I.V."/>
            <person name="Minto R.E."/>
            <person name="Hibbett D.S."/>
        </authorList>
    </citation>
    <scope>NUCLEOTIDE SEQUENCE [LARGE SCALE GENOMIC DNA]</scope>
    <source>
        <strain evidence="1 2">ATCC 64428</strain>
    </source>
</reference>
<sequence length="280" mass="32344">MGPDFAAKVDACVERWRAAGPDARKKAVELFAVAGIFITLCRHGHVLVMCDMIRSGELMKYPIANTNYIIDTYGPDIGGAYDIMCKFMKTLLRSSITEKVRNSRFIGVVPAFHGHAHSRDCQVYWHPRYVDGVGMEDFKECERFYAGSNELAATTRTCSPFHRRQQILDYLDFHDIDKYTNHGKFLFHNYRAALQRIEDNKLQLAMLEKQLHTSGEDYERYLQEERTYLDGLKKEPPETAQRFEYMEALDKLRKAEYVIIFALHNNCSPLGADLNLRVLV</sequence>
<evidence type="ECO:0000313" key="2">
    <source>
        <dbReference type="Proteomes" id="UP000054144"/>
    </source>
</evidence>
<evidence type="ECO:0000313" key="1">
    <source>
        <dbReference type="EMBL" id="KIY48270.1"/>
    </source>
</evidence>
<protein>
    <submittedName>
        <fullName evidence="1">Uncharacterized protein</fullName>
    </submittedName>
</protein>
<dbReference type="EMBL" id="KN881851">
    <property type="protein sequence ID" value="KIY48270.1"/>
    <property type="molecule type" value="Genomic_DNA"/>
</dbReference>
<name>A0A0D7AC71_9AGAR</name>
<organism evidence="1 2">
    <name type="scientific">Fistulina hepatica ATCC 64428</name>
    <dbReference type="NCBI Taxonomy" id="1128425"/>
    <lineage>
        <taxon>Eukaryota</taxon>
        <taxon>Fungi</taxon>
        <taxon>Dikarya</taxon>
        <taxon>Basidiomycota</taxon>
        <taxon>Agaricomycotina</taxon>
        <taxon>Agaricomycetes</taxon>
        <taxon>Agaricomycetidae</taxon>
        <taxon>Agaricales</taxon>
        <taxon>Fistulinaceae</taxon>
        <taxon>Fistulina</taxon>
    </lineage>
</organism>
<dbReference type="PANTHER" id="PTHR33096:SF1">
    <property type="entry name" value="CXC1-LIKE CYSTEINE CLUSTER ASSOCIATED WITH KDZ TRANSPOSASES DOMAIN-CONTAINING PROTEIN"/>
    <property type="match status" value="1"/>
</dbReference>
<dbReference type="OrthoDB" id="3251205at2759"/>
<dbReference type="AlphaFoldDB" id="A0A0D7AC71"/>
<dbReference type="Pfam" id="PF18758">
    <property type="entry name" value="KDZ"/>
    <property type="match status" value="1"/>
</dbReference>
<dbReference type="Proteomes" id="UP000054144">
    <property type="component" value="Unassembled WGS sequence"/>
</dbReference>
<proteinExistence type="predicted"/>
<dbReference type="PANTHER" id="PTHR33096">
    <property type="entry name" value="CXC2 DOMAIN-CONTAINING PROTEIN"/>
    <property type="match status" value="1"/>
</dbReference>